<dbReference type="Pfam" id="PF00610">
    <property type="entry name" value="DEP"/>
    <property type="match status" value="1"/>
</dbReference>
<reference evidence="5" key="1">
    <citation type="submission" date="2016-05" db="EMBL/GenBank/DDBJ databases">
        <authorList>
            <person name="Lavstsen T."/>
            <person name="Jespersen J.S."/>
        </authorList>
    </citation>
    <scope>NUCLEOTIDE SEQUENCE</scope>
    <source>
        <tissue evidence="5">Brain</tissue>
    </source>
</reference>
<dbReference type="SMART" id="SM00049">
    <property type="entry name" value="DEP"/>
    <property type="match status" value="1"/>
</dbReference>
<evidence type="ECO:0000256" key="1">
    <source>
        <dbReference type="ARBA" id="ARBA00037970"/>
    </source>
</evidence>
<gene>
    <name evidence="5" type="primary">DEPDC7</name>
</gene>
<evidence type="ECO:0000259" key="4">
    <source>
        <dbReference type="PROSITE" id="PS50186"/>
    </source>
</evidence>
<evidence type="ECO:0000256" key="3">
    <source>
        <dbReference type="SAM" id="MobiDB-lite"/>
    </source>
</evidence>
<reference evidence="5" key="2">
    <citation type="submission" date="2016-06" db="EMBL/GenBank/DDBJ databases">
        <title>The genome of a short-lived fish provides insights into sex chromosome evolution and the genetic control of aging.</title>
        <authorList>
            <person name="Reichwald K."/>
            <person name="Felder M."/>
            <person name="Petzold A."/>
            <person name="Koch P."/>
            <person name="Groth M."/>
            <person name="Platzer M."/>
        </authorList>
    </citation>
    <scope>NUCLEOTIDE SEQUENCE</scope>
    <source>
        <tissue evidence="5">Brain</tissue>
    </source>
</reference>
<dbReference type="CDD" id="cd04446">
    <property type="entry name" value="DEP_DEPDC4"/>
    <property type="match status" value="1"/>
</dbReference>
<feature type="compositionally biased region" description="Polar residues" evidence="3">
    <location>
        <begin position="116"/>
        <end position="128"/>
    </location>
</feature>
<evidence type="ECO:0000313" key="5">
    <source>
        <dbReference type="EMBL" id="SBR06017.1"/>
    </source>
</evidence>
<dbReference type="Gene3D" id="1.10.10.10">
    <property type="entry name" value="Winged helix-like DNA-binding domain superfamily/Winged helix DNA-binding domain"/>
    <property type="match status" value="1"/>
</dbReference>
<dbReference type="PROSITE" id="PS50186">
    <property type="entry name" value="DEP"/>
    <property type="match status" value="1"/>
</dbReference>
<dbReference type="PANTHER" id="PTHR16206">
    <property type="entry name" value="DEP DOMAIN-CONTAINING"/>
    <property type="match status" value="1"/>
</dbReference>
<feature type="domain" description="DEP" evidence="4">
    <location>
        <begin position="19"/>
        <end position="110"/>
    </location>
</feature>
<proteinExistence type="inferred from homology"/>
<dbReference type="InterPro" id="IPR036388">
    <property type="entry name" value="WH-like_DNA-bd_sf"/>
</dbReference>
<accession>A0A1A8J922</accession>
<dbReference type="EMBL" id="HAED01019546">
    <property type="protein sequence ID" value="SBR06017.1"/>
    <property type="molecule type" value="Transcribed_RNA"/>
</dbReference>
<evidence type="ECO:0000256" key="2">
    <source>
        <dbReference type="ARBA" id="ARBA00040225"/>
    </source>
</evidence>
<dbReference type="CDD" id="cd04405">
    <property type="entry name" value="RhoGAP_BRCC3-like"/>
    <property type="match status" value="1"/>
</dbReference>
<dbReference type="InterPro" id="IPR000591">
    <property type="entry name" value="DEP_dom"/>
</dbReference>
<feature type="region of interest" description="Disordered" evidence="3">
    <location>
        <begin position="116"/>
        <end position="148"/>
    </location>
</feature>
<sequence length="523" mass="59029">MAGTPFRATYIWTSIISNLQSQVEVKHRRHNLKSYPDCFLGSEAVDVVLTYITLNGFFGDAAVPRHKAVSLCQCLMDSKVFEPVGVKGFGKEKKKPKFEDSSCSLYRFFNPETTTSTGATDINSQSTDINERARGSPNGNQKRCDYSPSCEREEVPTYSTHSPVKRVKLLEDVLENLDMTLTITPQLINLGLSQECLCEVWHQQAVSRLLQLIELPLLEDLLDGEVASRPPLHGSSSDPELLYSPNYLDREVLKAFGEAQADEWMTGALDCLEFLPDDLVVEVSRGLSSCTHDLLQCKKLLYQVLVKHYGQIQKPPLLNNCFFDIYSGISELLVNGKMERALEALQLSVKLQDSRSREELRRLLRFMVTAAKPQEMKVHKEIENRIAVKRAFSSAIIYNRRLPKGKAGLMVLFMMDNYSDLFKIPLSLHKTVSERIRNIVNGTNPDVVTGITYNLRVGAVAYSESSQKTTKEEIISLIQMVQESPKFSAKDKKQLLGQISKTHTEIFVKYFGNKLSNVNMLLL</sequence>
<organism evidence="5">
    <name type="scientific">Nothobranchius kuhntae</name>
    <name type="common">Beira killifish</name>
    <dbReference type="NCBI Taxonomy" id="321403"/>
    <lineage>
        <taxon>Eukaryota</taxon>
        <taxon>Metazoa</taxon>
        <taxon>Chordata</taxon>
        <taxon>Craniata</taxon>
        <taxon>Vertebrata</taxon>
        <taxon>Euteleostomi</taxon>
        <taxon>Actinopterygii</taxon>
        <taxon>Neopterygii</taxon>
        <taxon>Teleostei</taxon>
        <taxon>Neoteleostei</taxon>
        <taxon>Acanthomorphata</taxon>
        <taxon>Ovalentaria</taxon>
        <taxon>Atherinomorphae</taxon>
        <taxon>Cyprinodontiformes</taxon>
        <taxon>Nothobranchiidae</taxon>
        <taxon>Nothobranchius</taxon>
    </lineage>
</organism>
<name>A0A1A8J922_NOTKU</name>
<protein>
    <recommendedName>
        <fullName evidence="2">DEP domain-containing protein 7</fullName>
    </recommendedName>
</protein>
<dbReference type="AlphaFoldDB" id="A0A1A8J922"/>
<dbReference type="InterPro" id="IPR036390">
    <property type="entry name" value="WH_DNA-bd_sf"/>
</dbReference>
<dbReference type="SUPFAM" id="SSF46785">
    <property type="entry name" value="Winged helix' DNA-binding domain"/>
    <property type="match status" value="1"/>
</dbReference>
<dbReference type="GO" id="GO:0035556">
    <property type="term" value="P:intracellular signal transduction"/>
    <property type="evidence" value="ECO:0007669"/>
    <property type="project" value="InterPro"/>
</dbReference>
<comment type="similarity">
    <text evidence="1">Belongs to the DEPDC7 family.</text>
</comment>
<dbReference type="PANTHER" id="PTHR16206:SF9">
    <property type="entry name" value="DEP DOMAIN-CONTAINING PROTEIN 7"/>
    <property type="match status" value="1"/>
</dbReference>